<dbReference type="EMBL" id="CP002299">
    <property type="protein sequence ID" value="ADP82168.1"/>
    <property type="molecule type" value="Genomic_DNA"/>
</dbReference>
<accession>E3J9E9</accession>
<sequence>MGLVRLPLGMRIVTLSVASRPAVDGANLQWRQVLLTQTLTGHDWLEGQEVVKEEELLPIPNHCLDSVRDSGAVKLRSEIWSKKGFRWTATTVIDVSSVIA</sequence>
<dbReference type="InParanoid" id="E3J9E9"/>
<gene>
    <name evidence="1" type="ordered locus">FraEuI1c_4167</name>
</gene>
<name>E3J9E9_PSEI1</name>
<dbReference type="AlphaFoldDB" id="E3J9E9"/>
<dbReference type="HOGENOM" id="CLU_2301733_0_0_11"/>
<protein>
    <submittedName>
        <fullName evidence="1">Uncharacterized protein</fullName>
    </submittedName>
</protein>
<organism evidence="1 2">
    <name type="scientific">Pseudofrankia inefficax (strain DSM 45817 / CECT 9037 / DDB 130130 / EuI1c)</name>
    <name type="common">Frankia inefficax</name>
    <dbReference type="NCBI Taxonomy" id="298654"/>
    <lineage>
        <taxon>Bacteria</taxon>
        <taxon>Bacillati</taxon>
        <taxon>Actinomycetota</taxon>
        <taxon>Actinomycetes</taxon>
        <taxon>Frankiales</taxon>
        <taxon>Frankiaceae</taxon>
        <taxon>Pseudofrankia</taxon>
    </lineage>
</organism>
<dbReference type="KEGG" id="fri:FraEuI1c_4167"/>
<dbReference type="Proteomes" id="UP000002484">
    <property type="component" value="Chromosome"/>
</dbReference>
<evidence type="ECO:0000313" key="1">
    <source>
        <dbReference type="EMBL" id="ADP82168.1"/>
    </source>
</evidence>
<keyword evidence="2" id="KW-1185">Reference proteome</keyword>
<reference evidence="1 2" key="1">
    <citation type="submission" date="2010-10" db="EMBL/GenBank/DDBJ databases">
        <title>Complete sequence of Frankia sp. EuI1c.</title>
        <authorList>
            <consortium name="US DOE Joint Genome Institute"/>
            <person name="Lucas S."/>
            <person name="Copeland A."/>
            <person name="Lapidus A."/>
            <person name="Cheng J.-F."/>
            <person name="Bruce D."/>
            <person name="Goodwin L."/>
            <person name="Pitluck S."/>
            <person name="Chertkov O."/>
            <person name="Detter J.C."/>
            <person name="Han C."/>
            <person name="Tapia R."/>
            <person name="Land M."/>
            <person name="Hauser L."/>
            <person name="Jeffries C."/>
            <person name="Kyrpides N."/>
            <person name="Ivanova N."/>
            <person name="Mikhailova N."/>
            <person name="Beauchemin N."/>
            <person name="Sen A."/>
            <person name="Sur S.A."/>
            <person name="Gtari M."/>
            <person name="Wall L."/>
            <person name="Tisa L."/>
            <person name="Woyke T."/>
        </authorList>
    </citation>
    <scope>NUCLEOTIDE SEQUENCE [LARGE SCALE GENOMIC DNA]</scope>
    <source>
        <strain evidence="2">DSM 45817 / CECT 9037 / EuI1c</strain>
    </source>
</reference>
<evidence type="ECO:0000313" key="2">
    <source>
        <dbReference type="Proteomes" id="UP000002484"/>
    </source>
</evidence>
<proteinExistence type="predicted"/>